<dbReference type="RefSeq" id="WP_107975157.1">
    <property type="nucleotide sequence ID" value="NZ_BMEZ01000005.1"/>
</dbReference>
<comment type="caution">
    <text evidence="1">The sequence shown here is derived from an EMBL/GenBank/DDBJ whole genome shotgun (WGS) entry which is preliminary data.</text>
</comment>
<evidence type="ECO:0000313" key="1">
    <source>
        <dbReference type="EMBL" id="PTX50243.1"/>
    </source>
</evidence>
<dbReference type="EMBL" id="QBKN01000005">
    <property type="protein sequence ID" value="PTX50243.1"/>
    <property type="molecule type" value="Genomic_DNA"/>
</dbReference>
<evidence type="ECO:0000313" key="2">
    <source>
        <dbReference type="Proteomes" id="UP000244069"/>
    </source>
</evidence>
<dbReference type="OrthoDB" id="8074373at2"/>
<accession>A0A2T6B2J2</accession>
<organism evidence="1 2">
    <name type="scientific">Allosediminivita pacifica</name>
    <dbReference type="NCBI Taxonomy" id="1267769"/>
    <lineage>
        <taxon>Bacteria</taxon>
        <taxon>Pseudomonadati</taxon>
        <taxon>Pseudomonadota</taxon>
        <taxon>Alphaproteobacteria</taxon>
        <taxon>Rhodobacterales</taxon>
        <taxon>Paracoccaceae</taxon>
        <taxon>Allosediminivita</taxon>
    </lineage>
</organism>
<reference evidence="1 2" key="1">
    <citation type="submission" date="2018-04" db="EMBL/GenBank/DDBJ databases">
        <title>Genomic Encyclopedia of Archaeal and Bacterial Type Strains, Phase II (KMG-II): from individual species to whole genera.</title>
        <authorList>
            <person name="Goeker M."/>
        </authorList>
    </citation>
    <scope>NUCLEOTIDE SEQUENCE [LARGE SCALE GENOMIC DNA]</scope>
    <source>
        <strain evidence="1 2">DSM 29329</strain>
    </source>
</reference>
<name>A0A2T6B2J2_9RHOB</name>
<dbReference type="Proteomes" id="UP000244069">
    <property type="component" value="Unassembled WGS sequence"/>
</dbReference>
<proteinExistence type="predicted"/>
<sequence length="130" mass="13771">MRGRNWMRTGALCLLAGCGSSESIGTLNPFGRAPQSPAEQSDAVTVLPEIAADRDWRMRYSTDVTYVNVSGTAQPVLSEPSGSVTTGTIAPSEGGRIQTCAADAAWCRIQYGPRGEVGWVDMRNMGGMAT</sequence>
<protein>
    <submittedName>
        <fullName evidence="1">Uncharacterized protein</fullName>
    </submittedName>
</protein>
<gene>
    <name evidence="1" type="ORF">C8N44_105103</name>
</gene>
<dbReference type="AlphaFoldDB" id="A0A2T6B2J2"/>
<keyword evidence="2" id="KW-1185">Reference proteome</keyword>